<dbReference type="Pfam" id="PF00296">
    <property type="entry name" value="Bac_luciferase"/>
    <property type="match status" value="1"/>
</dbReference>
<dbReference type="EMBL" id="JBHUHO010000008">
    <property type="protein sequence ID" value="MFD2114764.1"/>
    <property type="molecule type" value="Genomic_DNA"/>
</dbReference>
<dbReference type="InterPro" id="IPR011251">
    <property type="entry name" value="Luciferase-like_dom"/>
</dbReference>
<sequence length="349" mass="38940">MNLRHMEQPEKREIPTATKEKFMEHPGFRRMFAPDKLTIGIFLPLRFYDGHMDILKGQADIVEMIDQRNFSAVWVRDVPLLDPGFGDAGQLFDPFTYLAYLAARTKNVSLATGSAIFTLRHPVDLAKSASSIDVLSGGRLVMGIASGDRPIEFPAYGINAEHRDVRFRESIAFFRNLIQHRRPSIQSLLGQLEGVELLPKPATGDIPLIVTGSSQQSLDWTAEHSDGWLTYPGSTADGSGPQRLAQKISAWREKIPGGVFKPHMTNEWIDLVEDVNYPRTPLRGGYILRTGRAGLIQLLEEWQAAGVNHAALGIQFGNRPPVEVIQELAEEVLPLFPTHAGPDPLYSRW</sequence>
<accession>A0ABW4YGV0</accession>
<dbReference type="Proteomes" id="UP001597362">
    <property type="component" value="Unassembled WGS sequence"/>
</dbReference>
<evidence type="ECO:0000313" key="6">
    <source>
        <dbReference type="EMBL" id="MFD2114764.1"/>
    </source>
</evidence>
<proteinExistence type="predicted"/>
<evidence type="ECO:0000259" key="5">
    <source>
        <dbReference type="Pfam" id="PF00296"/>
    </source>
</evidence>
<dbReference type="InterPro" id="IPR020020">
    <property type="entry name" value="Luciferase-type_oxidoreductase"/>
</dbReference>
<organism evidence="6 7">
    <name type="scientific">Paenibacillus yanchengensis</name>
    <dbReference type="NCBI Taxonomy" id="2035833"/>
    <lineage>
        <taxon>Bacteria</taxon>
        <taxon>Bacillati</taxon>
        <taxon>Bacillota</taxon>
        <taxon>Bacilli</taxon>
        <taxon>Bacillales</taxon>
        <taxon>Paenibacillaceae</taxon>
        <taxon>Paenibacillus</taxon>
    </lineage>
</organism>
<keyword evidence="4" id="KW-0503">Monooxygenase</keyword>
<keyword evidence="2" id="KW-0288">FMN</keyword>
<dbReference type="PANTHER" id="PTHR30011">
    <property type="entry name" value="ALKANESULFONATE MONOOXYGENASE-RELATED"/>
    <property type="match status" value="1"/>
</dbReference>
<keyword evidence="7" id="KW-1185">Reference proteome</keyword>
<comment type="caution">
    <text evidence="6">The sequence shown here is derived from an EMBL/GenBank/DDBJ whole genome shotgun (WGS) entry which is preliminary data.</text>
</comment>
<evidence type="ECO:0000256" key="2">
    <source>
        <dbReference type="ARBA" id="ARBA00022643"/>
    </source>
</evidence>
<dbReference type="Gene3D" id="3.20.20.30">
    <property type="entry name" value="Luciferase-like domain"/>
    <property type="match status" value="1"/>
</dbReference>
<gene>
    <name evidence="6" type="ORF">ACFSJH_03250</name>
</gene>
<dbReference type="NCBIfam" id="TIGR03571">
    <property type="entry name" value="lucif_BA3436"/>
    <property type="match status" value="1"/>
</dbReference>
<keyword evidence="1" id="KW-0285">Flavoprotein</keyword>
<evidence type="ECO:0000256" key="3">
    <source>
        <dbReference type="ARBA" id="ARBA00023002"/>
    </source>
</evidence>
<name>A0ABW4YGV0_9BACL</name>
<reference evidence="7" key="1">
    <citation type="journal article" date="2019" name="Int. J. Syst. Evol. Microbiol.">
        <title>The Global Catalogue of Microorganisms (GCM) 10K type strain sequencing project: providing services to taxonomists for standard genome sequencing and annotation.</title>
        <authorList>
            <consortium name="The Broad Institute Genomics Platform"/>
            <consortium name="The Broad Institute Genome Sequencing Center for Infectious Disease"/>
            <person name="Wu L."/>
            <person name="Ma J."/>
        </authorList>
    </citation>
    <scope>NUCLEOTIDE SEQUENCE [LARGE SCALE GENOMIC DNA]</scope>
    <source>
        <strain evidence="7">GH52</strain>
    </source>
</reference>
<protein>
    <submittedName>
        <fullName evidence="6">LLM class oxidoreductase</fullName>
    </submittedName>
</protein>
<dbReference type="PANTHER" id="PTHR30011:SF16">
    <property type="entry name" value="C2H2 FINGER DOMAIN TRANSCRIPTION FACTOR (EUROFUNG)-RELATED"/>
    <property type="match status" value="1"/>
</dbReference>
<feature type="domain" description="Luciferase-like" evidence="5">
    <location>
        <begin position="39"/>
        <end position="237"/>
    </location>
</feature>
<dbReference type="InterPro" id="IPR036661">
    <property type="entry name" value="Luciferase-like_sf"/>
</dbReference>
<dbReference type="InterPro" id="IPR051260">
    <property type="entry name" value="Diverse_substr_monoxygenases"/>
</dbReference>
<evidence type="ECO:0000256" key="4">
    <source>
        <dbReference type="ARBA" id="ARBA00023033"/>
    </source>
</evidence>
<keyword evidence="3" id="KW-0560">Oxidoreductase</keyword>
<evidence type="ECO:0000256" key="1">
    <source>
        <dbReference type="ARBA" id="ARBA00022630"/>
    </source>
</evidence>
<dbReference type="RefSeq" id="WP_377769824.1">
    <property type="nucleotide sequence ID" value="NZ_JBHUHO010000008.1"/>
</dbReference>
<dbReference type="SUPFAM" id="SSF51679">
    <property type="entry name" value="Bacterial luciferase-like"/>
    <property type="match status" value="1"/>
</dbReference>
<evidence type="ECO:0000313" key="7">
    <source>
        <dbReference type="Proteomes" id="UP001597362"/>
    </source>
</evidence>